<dbReference type="GO" id="GO:0005524">
    <property type="term" value="F:ATP binding"/>
    <property type="evidence" value="ECO:0007669"/>
    <property type="project" value="UniProtKB-UniRule"/>
</dbReference>
<dbReference type="PANTHER" id="PTHR11042">
    <property type="entry name" value="EUKARYOTIC TRANSLATION INITIATION FACTOR 2-ALPHA KINASE EIF2-ALPHA KINASE -RELATED"/>
    <property type="match status" value="1"/>
</dbReference>
<dbReference type="EMBL" id="NCKU01006448">
    <property type="protein sequence ID" value="RWS03491.1"/>
    <property type="molecule type" value="Genomic_DNA"/>
</dbReference>
<reference evidence="11 13" key="1">
    <citation type="journal article" date="2018" name="Gigascience">
        <title>Genomes of trombidid mites reveal novel predicted allergens and laterally-transferred genes associated with secondary metabolism.</title>
        <authorList>
            <person name="Dong X."/>
            <person name="Chaisiri K."/>
            <person name="Xia D."/>
            <person name="Armstrong S.D."/>
            <person name="Fang Y."/>
            <person name="Donnelly M.J."/>
            <person name="Kadowaki T."/>
            <person name="McGarry J.W."/>
            <person name="Darby A.C."/>
            <person name="Makepeace B.L."/>
        </authorList>
    </citation>
    <scope>NUCLEOTIDE SEQUENCE [LARGE SCALE GENOMIC DNA]</scope>
    <source>
        <strain evidence="11">UoL-WK</strain>
    </source>
</reference>
<dbReference type="InterPro" id="IPR000719">
    <property type="entry name" value="Prot_kinase_dom"/>
</dbReference>
<evidence type="ECO:0000313" key="12">
    <source>
        <dbReference type="EMBL" id="RWS03492.1"/>
    </source>
</evidence>
<dbReference type="STRING" id="1965070.A0A3S3NPF6"/>
<feature type="transmembrane region" description="Helical" evidence="8">
    <location>
        <begin position="224"/>
        <end position="246"/>
    </location>
</feature>
<dbReference type="AlphaFoldDB" id="A0A3S3NPF6"/>
<dbReference type="EMBL" id="NCKU01006613">
    <property type="protein sequence ID" value="RWS03319.1"/>
    <property type="molecule type" value="Genomic_DNA"/>
</dbReference>
<evidence type="ECO:0000256" key="6">
    <source>
        <dbReference type="PROSITE-ProRule" id="PRU10141"/>
    </source>
</evidence>
<dbReference type="InterPro" id="IPR008271">
    <property type="entry name" value="Ser/Thr_kinase_AS"/>
</dbReference>
<evidence type="ECO:0000256" key="2">
    <source>
        <dbReference type="ARBA" id="ARBA00022741"/>
    </source>
</evidence>
<dbReference type="SMART" id="SM00220">
    <property type="entry name" value="S_TKc"/>
    <property type="match status" value="1"/>
</dbReference>
<dbReference type="PANTHER" id="PTHR11042:SF163">
    <property type="entry name" value="INTERFERON-INDUCED, DOUBLE-STRANDED RNA-ACTIVATED PROTEIN KINASE"/>
    <property type="match status" value="1"/>
</dbReference>
<evidence type="ECO:0000256" key="7">
    <source>
        <dbReference type="RuleBase" id="RU000304"/>
    </source>
</evidence>
<protein>
    <recommendedName>
        <fullName evidence="9">Protein kinase domain-containing protein</fullName>
    </recommendedName>
</protein>
<feature type="binding site" evidence="6">
    <location>
        <position position="69"/>
    </location>
    <ligand>
        <name>ATP</name>
        <dbReference type="ChEBI" id="CHEBI:30616"/>
    </ligand>
</feature>
<organism evidence="11 13">
    <name type="scientific">Dinothrombium tinctorium</name>
    <dbReference type="NCBI Taxonomy" id="1965070"/>
    <lineage>
        <taxon>Eukaryota</taxon>
        <taxon>Metazoa</taxon>
        <taxon>Ecdysozoa</taxon>
        <taxon>Arthropoda</taxon>
        <taxon>Chelicerata</taxon>
        <taxon>Arachnida</taxon>
        <taxon>Acari</taxon>
        <taxon>Acariformes</taxon>
        <taxon>Trombidiformes</taxon>
        <taxon>Prostigmata</taxon>
        <taxon>Anystina</taxon>
        <taxon>Parasitengona</taxon>
        <taxon>Trombidioidea</taxon>
        <taxon>Trombidiidae</taxon>
        <taxon>Dinothrombium</taxon>
    </lineage>
</organism>
<keyword evidence="7" id="KW-0723">Serine/threonine-protein kinase</keyword>
<keyword evidence="13" id="KW-1185">Reference proteome</keyword>
<dbReference type="GO" id="GO:0004694">
    <property type="term" value="F:eukaryotic translation initiation factor 2alpha kinase activity"/>
    <property type="evidence" value="ECO:0007669"/>
    <property type="project" value="TreeGrafter"/>
</dbReference>
<dbReference type="GO" id="GO:0005634">
    <property type="term" value="C:nucleus"/>
    <property type="evidence" value="ECO:0007669"/>
    <property type="project" value="TreeGrafter"/>
</dbReference>
<evidence type="ECO:0000256" key="4">
    <source>
        <dbReference type="ARBA" id="ARBA00022840"/>
    </source>
</evidence>
<dbReference type="PROSITE" id="PS00107">
    <property type="entry name" value="PROTEIN_KINASE_ATP"/>
    <property type="match status" value="1"/>
</dbReference>
<evidence type="ECO:0000259" key="9">
    <source>
        <dbReference type="PROSITE" id="PS50011"/>
    </source>
</evidence>
<keyword evidence="1" id="KW-0808">Transferase</keyword>
<keyword evidence="3" id="KW-0418">Kinase</keyword>
<evidence type="ECO:0000313" key="10">
    <source>
        <dbReference type="EMBL" id="RWS03319.1"/>
    </source>
</evidence>
<accession>A0A3S3NPF6</accession>
<keyword evidence="8" id="KW-0812">Transmembrane</keyword>
<dbReference type="InterPro" id="IPR017441">
    <property type="entry name" value="Protein_kinase_ATP_BS"/>
</dbReference>
<dbReference type="PROSITE" id="PS00108">
    <property type="entry name" value="PROTEIN_KINASE_ST"/>
    <property type="match status" value="1"/>
</dbReference>
<dbReference type="InterPro" id="IPR050339">
    <property type="entry name" value="CC_SR_Kinase"/>
</dbReference>
<dbReference type="Gene3D" id="1.10.510.10">
    <property type="entry name" value="Transferase(Phosphotransferase) domain 1"/>
    <property type="match status" value="1"/>
</dbReference>
<proteinExistence type="inferred from homology"/>
<feature type="domain" description="Protein kinase" evidence="9">
    <location>
        <begin position="33"/>
        <end position="330"/>
    </location>
</feature>
<sequence length="358" mass="41796">MDEHNDENGENETDSDEIVIDGASNEARIFSDYYVIEFLGSGGYGTVYKAQHKIDECEYAIKRIEYPCKESEQEKVLQEARTLASLDHSGIVRYYYSWFDTLNADEHEELNKLCYGIDSYECSDSSEKIVDDIICSKYLFISMELCEKETLKHWLENNCGSRSRNIIMNWFRQMTEALQYIHAKDYIHKDLKPSNIYFSLEGKIKMGDFGFKSCTVSTYEPNKLYMAPELVILNYLFIVSFPYFILLKANDEPYSSKVDIFSIGLILFEMLYPIKTAHEKEQVFKNVKNGVFPTYFEENHPRDCEFIRSLLSTFAQDRPTASQILHDNVFEEISFDDYVTCEEGLSFDSLIQRDKIEL</sequence>
<evidence type="ECO:0000313" key="11">
    <source>
        <dbReference type="EMBL" id="RWS03491.1"/>
    </source>
</evidence>
<dbReference type="Gene3D" id="3.30.200.20">
    <property type="entry name" value="Phosphorylase Kinase, domain 1"/>
    <property type="match status" value="1"/>
</dbReference>
<comment type="caution">
    <text evidence="11">The sequence shown here is derived from an EMBL/GenBank/DDBJ whole genome shotgun (WGS) entry which is preliminary data.</text>
</comment>
<reference evidence="11" key="2">
    <citation type="submission" date="2018-11" db="EMBL/GenBank/DDBJ databases">
        <title>Trombidioid mite genomics.</title>
        <authorList>
            <person name="Dong X."/>
        </authorList>
    </citation>
    <scope>NUCLEOTIDE SEQUENCE</scope>
    <source>
        <strain evidence="11">UoL-WK</strain>
    </source>
</reference>
<dbReference type="CDD" id="cd13996">
    <property type="entry name" value="STKc_EIF2AK"/>
    <property type="match status" value="1"/>
</dbReference>
<evidence type="ECO:0000256" key="8">
    <source>
        <dbReference type="SAM" id="Phobius"/>
    </source>
</evidence>
<keyword evidence="4 6" id="KW-0067">ATP-binding</keyword>
<dbReference type="InterPro" id="IPR011009">
    <property type="entry name" value="Kinase-like_dom_sf"/>
</dbReference>
<gene>
    <name evidence="12" type="ORF">B4U79_16507</name>
    <name evidence="11" type="ORF">B4U79_16508</name>
    <name evidence="10" type="ORF">B4U79_16527</name>
</gene>
<dbReference type="EMBL" id="NCKU01006447">
    <property type="protein sequence ID" value="RWS03492.1"/>
    <property type="molecule type" value="Genomic_DNA"/>
</dbReference>
<dbReference type="Pfam" id="PF00069">
    <property type="entry name" value="Pkinase"/>
    <property type="match status" value="1"/>
</dbReference>
<keyword evidence="8" id="KW-0472">Membrane</keyword>
<keyword evidence="2 6" id="KW-0547">Nucleotide-binding</keyword>
<evidence type="ECO:0000313" key="13">
    <source>
        <dbReference type="Proteomes" id="UP000285301"/>
    </source>
</evidence>
<evidence type="ECO:0000256" key="1">
    <source>
        <dbReference type="ARBA" id="ARBA00022679"/>
    </source>
</evidence>
<name>A0A3S3NPF6_9ACAR</name>
<comment type="similarity">
    <text evidence="5">Belongs to the protein kinase superfamily. Ser/Thr protein kinase family. GCN2 subfamily.</text>
</comment>
<dbReference type="Proteomes" id="UP000285301">
    <property type="component" value="Unassembled WGS sequence"/>
</dbReference>
<evidence type="ECO:0000256" key="3">
    <source>
        <dbReference type="ARBA" id="ARBA00022777"/>
    </source>
</evidence>
<evidence type="ECO:0000256" key="5">
    <source>
        <dbReference type="ARBA" id="ARBA00037982"/>
    </source>
</evidence>
<dbReference type="GO" id="GO:0005737">
    <property type="term" value="C:cytoplasm"/>
    <property type="evidence" value="ECO:0007669"/>
    <property type="project" value="TreeGrafter"/>
</dbReference>
<dbReference type="SUPFAM" id="SSF56112">
    <property type="entry name" value="Protein kinase-like (PK-like)"/>
    <property type="match status" value="1"/>
</dbReference>
<keyword evidence="8" id="KW-1133">Transmembrane helix</keyword>
<dbReference type="PROSITE" id="PS50011">
    <property type="entry name" value="PROTEIN_KINASE_DOM"/>
    <property type="match status" value="1"/>
</dbReference>
<dbReference type="OrthoDB" id="6513976at2759"/>